<dbReference type="HAMAP" id="MF_00461">
    <property type="entry name" value="RsxC_RnfC"/>
    <property type="match status" value="1"/>
</dbReference>
<dbReference type="PANTHER" id="PTHR43034:SF2">
    <property type="entry name" value="ION-TRANSLOCATING OXIDOREDUCTASE COMPLEX SUBUNIT C"/>
    <property type="match status" value="1"/>
</dbReference>
<dbReference type="Pfam" id="PF01512">
    <property type="entry name" value="Complex1_51K"/>
    <property type="match status" value="1"/>
</dbReference>
<comment type="subunit">
    <text evidence="8">The complex is composed of six subunits: RnfA, RnfB, RnfC, RnfD, RnfE and RnfG.</text>
</comment>
<dbReference type="PANTHER" id="PTHR43034">
    <property type="entry name" value="ION-TRANSLOCATING OXIDOREDUCTASE COMPLEX SUBUNIT C"/>
    <property type="match status" value="1"/>
</dbReference>
<dbReference type="RefSeq" id="WP_242955256.1">
    <property type="nucleotide sequence ID" value="NZ_LN879430.1"/>
</dbReference>
<dbReference type="GO" id="GO:0005886">
    <property type="term" value="C:plasma membrane"/>
    <property type="evidence" value="ECO:0007669"/>
    <property type="project" value="UniProtKB-SubCell"/>
</dbReference>
<dbReference type="NCBIfam" id="NF003454">
    <property type="entry name" value="PRK05035.1"/>
    <property type="match status" value="1"/>
</dbReference>
<proteinExistence type="inferred from homology"/>
<accession>A0A0K8J5C1</accession>
<dbReference type="Gene3D" id="3.10.20.600">
    <property type="match status" value="1"/>
</dbReference>
<feature type="binding site" evidence="8">
    <location>
        <position position="420"/>
    </location>
    <ligand>
        <name>[4Fe-4S] cluster</name>
        <dbReference type="ChEBI" id="CHEBI:49883"/>
        <label>2</label>
    </ligand>
</feature>
<evidence type="ECO:0000313" key="11">
    <source>
        <dbReference type="EMBL" id="CUH92559.1"/>
    </source>
</evidence>
<feature type="domain" description="4Fe-4S ferredoxin-type" evidence="10">
    <location>
        <begin position="405"/>
        <end position="435"/>
    </location>
</feature>
<name>A0A0K8J5C1_9FIRM</name>
<dbReference type="SUPFAM" id="SSF46548">
    <property type="entry name" value="alpha-helical ferredoxin"/>
    <property type="match status" value="1"/>
</dbReference>
<feature type="domain" description="4Fe-4S ferredoxin-type" evidence="10">
    <location>
        <begin position="366"/>
        <end position="395"/>
    </location>
</feature>
<feature type="region of interest" description="Disordered" evidence="9">
    <location>
        <begin position="1"/>
        <end position="20"/>
    </location>
</feature>
<dbReference type="NCBIfam" id="TIGR01945">
    <property type="entry name" value="rnfC"/>
    <property type="match status" value="1"/>
</dbReference>
<dbReference type="InterPro" id="IPR011538">
    <property type="entry name" value="Nuo51_FMN-bd"/>
</dbReference>
<feature type="binding site" evidence="8">
    <location>
        <position position="424"/>
    </location>
    <ligand>
        <name>[4Fe-4S] cluster</name>
        <dbReference type="ChEBI" id="CHEBI:49883"/>
        <label>1</label>
    </ligand>
</feature>
<dbReference type="GO" id="GO:0046872">
    <property type="term" value="F:metal ion binding"/>
    <property type="evidence" value="ECO:0007669"/>
    <property type="project" value="UniProtKB-KW"/>
</dbReference>
<dbReference type="Pfam" id="PF10531">
    <property type="entry name" value="SLBB"/>
    <property type="match status" value="1"/>
</dbReference>
<dbReference type="SUPFAM" id="SSF142019">
    <property type="entry name" value="Nqo1 FMN-binding domain-like"/>
    <property type="match status" value="1"/>
</dbReference>
<dbReference type="InterPro" id="IPR017896">
    <property type="entry name" value="4Fe4S_Fe-S-bd"/>
</dbReference>
<evidence type="ECO:0000256" key="2">
    <source>
        <dbReference type="ARBA" id="ARBA00022485"/>
    </source>
</evidence>
<keyword evidence="6 8" id="KW-0408">Iron</keyword>
<keyword evidence="5 8" id="KW-0249">Electron transport</keyword>
<comment type="cofactor">
    <cofactor evidence="8">
        <name>[4Fe-4S] cluster</name>
        <dbReference type="ChEBI" id="CHEBI:49883"/>
    </cofactor>
    <text evidence="8">Binds 2 [4Fe-4S] clusters per subunit.</text>
</comment>
<dbReference type="InterPro" id="IPR026902">
    <property type="entry name" value="RnfC_N"/>
</dbReference>
<comment type="similarity">
    <text evidence="8">Belongs to the 4Fe4S bacterial-type ferredoxin family. RnfC subfamily.</text>
</comment>
<dbReference type="InterPro" id="IPR017900">
    <property type="entry name" value="4Fe4S_Fe_S_CS"/>
</dbReference>
<evidence type="ECO:0000256" key="7">
    <source>
        <dbReference type="ARBA" id="ARBA00023014"/>
    </source>
</evidence>
<dbReference type="Pfam" id="PF12838">
    <property type="entry name" value="Fer4_7"/>
    <property type="match status" value="1"/>
</dbReference>
<feature type="binding site" evidence="8">
    <location>
        <position position="414"/>
    </location>
    <ligand>
        <name>[4Fe-4S] cluster</name>
        <dbReference type="ChEBI" id="CHEBI:49883"/>
        <label>2</label>
    </ligand>
</feature>
<dbReference type="GO" id="GO:0009055">
    <property type="term" value="F:electron transfer activity"/>
    <property type="evidence" value="ECO:0007669"/>
    <property type="project" value="InterPro"/>
</dbReference>
<dbReference type="Proteomes" id="UP000196053">
    <property type="component" value="Chromosome I"/>
</dbReference>
<gene>
    <name evidence="8" type="primary">rnfC</name>
    <name evidence="11" type="ORF">SD1D_1012</name>
</gene>
<evidence type="ECO:0000313" key="12">
    <source>
        <dbReference type="Proteomes" id="UP000196053"/>
    </source>
</evidence>
<evidence type="ECO:0000256" key="1">
    <source>
        <dbReference type="ARBA" id="ARBA00022448"/>
    </source>
</evidence>
<dbReference type="GO" id="GO:0051539">
    <property type="term" value="F:4 iron, 4 sulfur cluster binding"/>
    <property type="evidence" value="ECO:0007669"/>
    <property type="project" value="UniProtKB-KW"/>
</dbReference>
<dbReference type="Gene3D" id="3.30.70.20">
    <property type="match status" value="1"/>
</dbReference>
<evidence type="ECO:0000256" key="6">
    <source>
        <dbReference type="ARBA" id="ARBA00023004"/>
    </source>
</evidence>
<dbReference type="KEGG" id="hsd:SD1D_1012"/>
<keyword evidence="4 8" id="KW-0677">Repeat</keyword>
<evidence type="ECO:0000256" key="9">
    <source>
        <dbReference type="SAM" id="MobiDB-lite"/>
    </source>
</evidence>
<dbReference type="Gene3D" id="3.40.50.11540">
    <property type="entry name" value="NADH-ubiquinone oxidoreductase 51kDa subunit"/>
    <property type="match status" value="1"/>
</dbReference>
<keyword evidence="3 8" id="KW-0479">Metal-binding</keyword>
<keyword evidence="8" id="KW-1003">Cell membrane</keyword>
<dbReference type="InterPro" id="IPR019554">
    <property type="entry name" value="Soluble_ligand-bd"/>
</dbReference>
<dbReference type="PROSITE" id="PS51379">
    <property type="entry name" value="4FE4S_FER_2"/>
    <property type="match status" value="2"/>
</dbReference>
<comment type="subcellular location">
    <subcellularLocation>
        <location evidence="8">Cell membrane</location>
        <topology evidence="8">Peripheral membrane protein</topology>
    </subcellularLocation>
</comment>
<reference evidence="12" key="1">
    <citation type="submission" date="2015-09" db="EMBL/GenBank/DDBJ databases">
        <authorList>
            <person name="Wibberg D."/>
        </authorList>
    </citation>
    <scope>NUCLEOTIDE SEQUENCE [LARGE SCALE GENOMIC DNA]</scope>
    <source>
        <strain evidence="12">SD1D</strain>
    </source>
</reference>
<organism evidence="11 12">
    <name type="scientific">Herbinix luporum</name>
    <dbReference type="NCBI Taxonomy" id="1679721"/>
    <lineage>
        <taxon>Bacteria</taxon>
        <taxon>Bacillati</taxon>
        <taxon>Bacillota</taxon>
        <taxon>Clostridia</taxon>
        <taxon>Lachnospirales</taxon>
        <taxon>Lachnospiraceae</taxon>
        <taxon>Herbinix</taxon>
    </lineage>
</organism>
<dbReference type="InterPro" id="IPR010208">
    <property type="entry name" value="Ion_transpt_RnfC/RsxC"/>
</dbReference>
<keyword evidence="1 8" id="KW-0813">Transport</keyword>
<evidence type="ECO:0000256" key="4">
    <source>
        <dbReference type="ARBA" id="ARBA00022737"/>
    </source>
</evidence>
<comment type="function">
    <text evidence="8">Part of a membrane-bound complex that couples electron transfer with translocation of ions across the membrane.</text>
</comment>
<evidence type="ECO:0000256" key="8">
    <source>
        <dbReference type="HAMAP-Rule" id="MF_00461"/>
    </source>
</evidence>
<feature type="binding site" evidence="8">
    <location>
        <position position="381"/>
    </location>
    <ligand>
        <name>[4Fe-4S] cluster</name>
        <dbReference type="ChEBI" id="CHEBI:49883"/>
        <label>1</label>
    </ligand>
</feature>
<dbReference type="GO" id="GO:0022900">
    <property type="term" value="P:electron transport chain"/>
    <property type="evidence" value="ECO:0007669"/>
    <property type="project" value="UniProtKB-UniRule"/>
</dbReference>
<keyword evidence="2 8" id="KW-0004">4Fe-4S</keyword>
<dbReference type="SUPFAM" id="SSF142984">
    <property type="entry name" value="Nqo1 middle domain-like"/>
    <property type="match status" value="1"/>
</dbReference>
<evidence type="ECO:0000256" key="5">
    <source>
        <dbReference type="ARBA" id="ARBA00022982"/>
    </source>
</evidence>
<evidence type="ECO:0000256" key="3">
    <source>
        <dbReference type="ARBA" id="ARBA00022723"/>
    </source>
</evidence>
<dbReference type="Pfam" id="PF13375">
    <property type="entry name" value="RnfC_N"/>
    <property type="match status" value="1"/>
</dbReference>
<dbReference type="EMBL" id="LN879430">
    <property type="protein sequence ID" value="CUH92559.1"/>
    <property type="molecule type" value="Genomic_DNA"/>
</dbReference>
<feature type="binding site" evidence="8">
    <location>
        <position position="417"/>
    </location>
    <ligand>
        <name>[4Fe-4S] cluster</name>
        <dbReference type="ChEBI" id="CHEBI:49883"/>
        <label>2</label>
    </ligand>
</feature>
<feature type="binding site" evidence="8">
    <location>
        <position position="378"/>
    </location>
    <ligand>
        <name>[4Fe-4S] cluster</name>
        <dbReference type="ChEBI" id="CHEBI:49883"/>
        <label>1</label>
    </ligand>
</feature>
<dbReference type="PROSITE" id="PS00198">
    <property type="entry name" value="4FE4S_FER_1"/>
    <property type="match status" value="1"/>
</dbReference>
<dbReference type="EC" id="7.-.-.-" evidence="8"/>
<keyword evidence="8" id="KW-0472">Membrane</keyword>
<feature type="binding site" evidence="8">
    <location>
        <position position="385"/>
    </location>
    <ligand>
        <name>[4Fe-4S] cluster</name>
        <dbReference type="ChEBI" id="CHEBI:49883"/>
        <label>2</label>
    </ligand>
</feature>
<sequence length="451" mass="48956">MKNYFHGGIHPSDGSDKSLSNQIPIRKFLPKTVEISMKQSPNSICTAIVKEGDKVSKGELIGKPTGFSSANIHASISGTVTKVIKSKDDKDREFDIVVIQSDESNTDSLDTAGGWEYESSLVDLSAYTKEIIIAKMEEGGLVGMGGAGFPTHVKYQSKEIIKYILINGAECEPYLTCDHTLMREQGYAIINGVLLFVKASGAKKAIICFEDNKLDIAKDFEQIISGKELPIEIKVLPTKYPQGGERQLVEAVLGMEVPAGELPTSISTIINNVGTAKALADIVLKDEPLISRVVTVTGMVKEPCNYLVPIGTRFRDLIDMSGGFTSKISRVIEGGPMTGRSIQIGGALDDLEGSVAKTTSGLLVLEDSYKIESPCIRCGECERICPAGLAPFKIDFAALENDITLCDKLYATECISCGSCSYVCPAKRELAYRITEAKNEIFRLRRERGAK</sequence>
<keyword evidence="12" id="KW-1185">Reference proteome</keyword>
<dbReference type="InterPro" id="IPR037225">
    <property type="entry name" value="Nuo51_FMN-bd_sf"/>
</dbReference>
<keyword evidence="8" id="KW-1278">Translocase</keyword>
<evidence type="ECO:0000259" key="10">
    <source>
        <dbReference type="PROSITE" id="PS51379"/>
    </source>
</evidence>
<keyword evidence="7 8" id="KW-0411">Iron-sulfur</keyword>
<feature type="binding site" evidence="8">
    <location>
        <position position="375"/>
    </location>
    <ligand>
        <name>[4Fe-4S] cluster</name>
        <dbReference type="ChEBI" id="CHEBI:49883"/>
        <label>1</label>
    </ligand>
</feature>
<protein>
    <recommendedName>
        <fullName evidence="8">Ion-translocating oxidoreductase complex subunit C</fullName>
        <ecNumber evidence="8">7.-.-.-</ecNumber>
    </recommendedName>
    <alternativeName>
        <fullName evidence="8">Rnf electron transport complex subunit C</fullName>
    </alternativeName>
</protein>
<dbReference type="AlphaFoldDB" id="A0A0K8J5C1"/>